<evidence type="ECO:0000256" key="7">
    <source>
        <dbReference type="ARBA" id="ARBA00048679"/>
    </source>
</evidence>
<accession>A0A0N1HVP7</accession>
<sequence length="244" mass="27293">MSSSGVSDTSRGEAVEVRTAEQQDQVTLKKKWFQKMFSKSSKPKGNDSSIHTDHEIAEDISEDGDVNSIDEDYGKKLTKRGSYRAHTSVDAAAAAAVHAPIEISQNWLARFFRIKPATRVMCLQVSKARARKDVIRVLRDWRKYGLRDVVCERRAGGDIIRARVDACNYLHIKPVSFHAFVYCVLEHGRKANLSVMKFTQEKGAASSFDRVVETLESVLKEKGLIVLDPARKKGIEVSLKEAGL</sequence>
<dbReference type="RefSeq" id="XP_018001395.1">
    <property type="nucleotide sequence ID" value="XM_018149627.1"/>
</dbReference>
<protein>
    <recommendedName>
        <fullName evidence="1">non-specific serine/threonine protein kinase</fullName>
        <ecNumber evidence="1">2.7.11.1</ecNumber>
    </recommendedName>
</protein>
<dbReference type="GeneID" id="28741507"/>
<reference evidence="10 11" key="1">
    <citation type="submission" date="2015-06" db="EMBL/GenBank/DDBJ databases">
        <title>Draft genome of the ant-associated black yeast Phialophora attae CBS 131958.</title>
        <authorList>
            <person name="Moreno L.F."/>
            <person name="Stielow B.J."/>
            <person name="de Hoog S."/>
            <person name="Vicente V.A."/>
            <person name="Weiss V.A."/>
            <person name="de Vries M."/>
            <person name="Cruz L.M."/>
            <person name="Souza E.M."/>
        </authorList>
    </citation>
    <scope>NUCLEOTIDE SEQUENCE [LARGE SCALE GENOMIC DNA]</scope>
    <source>
        <strain evidence="10 11">CBS 131958</strain>
    </source>
</reference>
<keyword evidence="5" id="KW-0418">Kinase</keyword>
<evidence type="ECO:0000256" key="8">
    <source>
        <dbReference type="SAM" id="MobiDB-lite"/>
    </source>
</evidence>
<evidence type="ECO:0000256" key="2">
    <source>
        <dbReference type="ARBA" id="ARBA00022527"/>
    </source>
</evidence>
<evidence type="ECO:0000256" key="1">
    <source>
        <dbReference type="ARBA" id="ARBA00012513"/>
    </source>
</evidence>
<dbReference type="GO" id="GO:0004674">
    <property type="term" value="F:protein serine/threonine kinase activity"/>
    <property type="evidence" value="ECO:0007669"/>
    <property type="project" value="UniProtKB-KW"/>
</dbReference>
<dbReference type="Proteomes" id="UP000038010">
    <property type="component" value="Unassembled WGS sequence"/>
</dbReference>
<evidence type="ECO:0000313" key="11">
    <source>
        <dbReference type="Proteomes" id="UP000038010"/>
    </source>
</evidence>
<dbReference type="EMBL" id="LFJN01000009">
    <property type="protein sequence ID" value="KPI41432.1"/>
    <property type="molecule type" value="Genomic_DNA"/>
</dbReference>
<dbReference type="InterPro" id="IPR043024">
    <property type="entry name" value="KA1_sf_fungal"/>
</dbReference>
<keyword evidence="4" id="KW-0808">Transferase</keyword>
<keyword evidence="3" id="KW-0597">Phosphoprotein</keyword>
<organism evidence="10 11">
    <name type="scientific">Cyphellophora attinorum</name>
    <dbReference type="NCBI Taxonomy" id="1664694"/>
    <lineage>
        <taxon>Eukaryota</taxon>
        <taxon>Fungi</taxon>
        <taxon>Dikarya</taxon>
        <taxon>Ascomycota</taxon>
        <taxon>Pezizomycotina</taxon>
        <taxon>Eurotiomycetes</taxon>
        <taxon>Chaetothyriomycetidae</taxon>
        <taxon>Chaetothyriales</taxon>
        <taxon>Cyphellophoraceae</taxon>
        <taxon>Cyphellophora</taxon>
    </lineage>
</organism>
<comment type="catalytic activity">
    <reaction evidence="7">
        <text>L-seryl-[protein] + ATP = O-phospho-L-seryl-[protein] + ADP + H(+)</text>
        <dbReference type="Rhea" id="RHEA:17989"/>
        <dbReference type="Rhea" id="RHEA-COMP:9863"/>
        <dbReference type="Rhea" id="RHEA-COMP:11604"/>
        <dbReference type="ChEBI" id="CHEBI:15378"/>
        <dbReference type="ChEBI" id="CHEBI:29999"/>
        <dbReference type="ChEBI" id="CHEBI:30616"/>
        <dbReference type="ChEBI" id="CHEBI:83421"/>
        <dbReference type="ChEBI" id="CHEBI:456216"/>
        <dbReference type="EC" id="2.7.11.1"/>
    </reaction>
</comment>
<dbReference type="AlphaFoldDB" id="A0A0N1HVP7"/>
<evidence type="ECO:0000256" key="5">
    <source>
        <dbReference type="ARBA" id="ARBA00022777"/>
    </source>
</evidence>
<dbReference type="Pfam" id="PF16797">
    <property type="entry name" value="Fungal_KA1"/>
    <property type="match status" value="1"/>
</dbReference>
<comment type="catalytic activity">
    <reaction evidence="6">
        <text>L-threonyl-[protein] + ATP = O-phospho-L-threonyl-[protein] + ADP + H(+)</text>
        <dbReference type="Rhea" id="RHEA:46608"/>
        <dbReference type="Rhea" id="RHEA-COMP:11060"/>
        <dbReference type="Rhea" id="RHEA-COMP:11605"/>
        <dbReference type="ChEBI" id="CHEBI:15378"/>
        <dbReference type="ChEBI" id="CHEBI:30013"/>
        <dbReference type="ChEBI" id="CHEBI:30616"/>
        <dbReference type="ChEBI" id="CHEBI:61977"/>
        <dbReference type="ChEBI" id="CHEBI:456216"/>
        <dbReference type="EC" id="2.7.11.1"/>
    </reaction>
</comment>
<keyword evidence="2" id="KW-0723">Serine/threonine-protein kinase</keyword>
<name>A0A0N1HVP7_9EURO</name>
<evidence type="ECO:0000256" key="6">
    <source>
        <dbReference type="ARBA" id="ARBA00047899"/>
    </source>
</evidence>
<feature type="region of interest" description="Disordered" evidence="8">
    <location>
        <begin position="1"/>
        <end position="25"/>
    </location>
</feature>
<evidence type="ECO:0000313" key="10">
    <source>
        <dbReference type="EMBL" id="KPI41432.1"/>
    </source>
</evidence>
<evidence type="ECO:0000259" key="9">
    <source>
        <dbReference type="Pfam" id="PF16797"/>
    </source>
</evidence>
<dbReference type="STRING" id="1664694.A0A0N1HVP7"/>
<feature type="compositionally biased region" description="Basic and acidic residues" evidence="8">
    <location>
        <begin position="10"/>
        <end position="21"/>
    </location>
</feature>
<dbReference type="VEuPathDB" id="FungiDB:AB675_9118"/>
<keyword evidence="11" id="KW-1185">Reference proteome</keyword>
<dbReference type="EC" id="2.7.11.1" evidence="1"/>
<gene>
    <name evidence="10" type="ORF">AB675_9118</name>
</gene>
<dbReference type="InterPro" id="IPR031850">
    <property type="entry name" value="Fungal_KA1_dom"/>
</dbReference>
<evidence type="ECO:0000256" key="3">
    <source>
        <dbReference type="ARBA" id="ARBA00022553"/>
    </source>
</evidence>
<dbReference type="Gene3D" id="3.30.310.220">
    <property type="entry name" value="Fungal kinase associated-1 domain"/>
    <property type="match status" value="1"/>
</dbReference>
<comment type="caution">
    <text evidence="10">The sequence shown here is derived from an EMBL/GenBank/DDBJ whole genome shotgun (WGS) entry which is preliminary data.</text>
</comment>
<evidence type="ECO:0000256" key="4">
    <source>
        <dbReference type="ARBA" id="ARBA00022679"/>
    </source>
</evidence>
<dbReference type="OrthoDB" id="504170at2759"/>
<feature type="domain" description="Fungal kinase associated-1" evidence="9">
    <location>
        <begin position="104"/>
        <end position="226"/>
    </location>
</feature>
<proteinExistence type="predicted"/>